<dbReference type="KEGG" id="sxi:SXIM_02880"/>
<dbReference type="EMBL" id="CP009922">
    <property type="protein sequence ID" value="AKG41672.1"/>
    <property type="molecule type" value="Genomic_DNA"/>
</dbReference>
<dbReference type="STRING" id="408015.SXIM_02880"/>
<keyword evidence="2" id="KW-1185">Reference proteome</keyword>
<dbReference type="HOGENOM" id="CLU_118610_0_0_11"/>
<name>A0A0F7FQD9_9ACTN</name>
<dbReference type="AlphaFoldDB" id="A0A0F7FQD9"/>
<dbReference type="Proteomes" id="UP000034034">
    <property type="component" value="Chromosome"/>
</dbReference>
<dbReference type="PATRIC" id="fig|408015.6.peg.317"/>
<dbReference type="RefSeq" id="WP_030726924.1">
    <property type="nucleotide sequence ID" value="NZ_CP009922.3"/>
</dbReference>
<sequence>MPLNIPPAPAAAERSLSAALQSTTVRSPHPIYLNRGALRPVLPLSVHRLTPVPDPTGAALSRLTGWRFLLESGGRAVGAAETMLTPDGWAFSHFGEGPYIASTERAVRRAEQLPGTYQPRLLSIPELYMLTLWLHSDPTAEPGAGSPLPQDILVPLAPAPPGIAGDLPVRADTLLPVLAGRLTITAPTG</sequence>
<evidence type="ECO:0000313" key="1">
    <source>
        <dbReference type="EMBL" id="AKG41672.1"/>
    </source>
</evidence>
<accession>A0A0F7FQD9</accession>
<protein>
    <submittedName>
        <fullName evidence="1">Secreted protein</fullName>
    </submittedName>
</protein>
<evidence type="ECO:0000313" key="2">
    <source>
        <dbReference type="Proteomes" id="UP000034034"/>
    </source>
</evidence>
<proteinExistence type="predicted"/>
<reference evidence="1" key="1">
    <citation type="submission" date="2019-08" db="EMBL/GenBank/DDBJ databases">
        <title>Complete genome sequence of a mangrove-derived Streptomyces xiamenensis.</title>
        <authorList>
            <person name="Xu J."/>
        </authorList>
    </citation>
    <scope>NUCLEOTIDE SEQUENCE</scope>
    <source>
        <strain evidence="1">318</strain>
    </source>
</reference>
<organism evidence="1 2">
    <name type="scientific">Streptomyces xiamenensis</name>
    <dbReference type="NCBI Taxonomy" id="408015"/>
    <lineage>
        <taxon>Bacteria</taxon>
        <taxon>Bacillati</taxon>
        <taxon>Actinomycetota</taxon>
        <taxon>Actinomycetes</taxon>
        <taxon>Kitasatosporales</taxon>
        <taxon>Streptomycetaceae</taxon>
        <taxon>Streptomyces</taxon>
    </lineage>
</organism>
<gene>
    <name evidence="1" type="ORF">SXIM_02880</name>
</gene>